<sequence>MVRDCCMFDKIFWVFPSCVEVFKHCKPFVSVDGTHLYGNGGARREVQNTANCTVIVLVLQGRPSIEGVVHSDPATRLKPLVPSIVPLLQLKRPPYILTSTSGS</sequence>
<dbReference type="AlphaFoldDB" id="A0A445EG15"/>
<protein>
    <submittedName>
        <fullName evidence="1">Uncharacterized protein</fullName>
    </submittedName>
</protein>
<name>A0A445EG15_ARAHY</name>
<evidence type="ECO:0000313" key="2">
    <source>
        <dbReference type="Proteomes" id="UP000289738"/>
    </source>
</evidence>
<proteinExistence type="predicted"/>
<evidence type="ECO:0000313" key="1">
    <source>
        <dbReference type="EMBL" id="RYR74387.1"/>
    </source>
</evidence>
<dbReference type="Proteomes" id="UP000289738">
    <property type="component" value="Chromosome A02"/>
</dbReference>
<dbReference type="EMBL" id="SDMP01000002">
    <property type="protein sequence ID" value="RYR74387.1"/>
    <property type="molecule type" value="Genomic_DNA"/>
</dbReference>
<keyword evidence="2" id="KW-1185">Reference proteome</keyword>
<reference evidence="1 2" key="1">
    <citation type="submission" date="2019-01" db="EMBL/GenBank/DDBJ databases">
        <title>Sequencing of cultivated peanut Arachis hypogaea provides insights into genome evolution and oil improvement.</title>
        <authorList>
            <person name="Chen X."/>
        </authorList>
    </citation>
    <scope>NUCLEOTIDE SEQUENCE [LARGE SCALE GENOMIC DNA]</scope>
    <source>
        <strain evidence="2">cv. Fuhuasheng</strain>
        <tissue evidence="1">Leaves</tissue>
    </source>
</reference>
<accession>A0A445EG15</accession>
<comment type="caution">
    <text evidence="1">The sequence shown here is derived from an EMBL/GenBank/DDBJ whole genome shotgun (WGS) entry which is preliminary data.</text>
</comment>
<organism evidence="1 2">
    <name type="scientific">Arachis hypogaea</name>
    <name type="common">Peanut</name>
    <dbReference type="NCBI Taxonomy" id="3818"/>
    <lineage>
        <taxon>Eukaryota</taxon>
        <taxon>Viridiplantae</taxon>
        <taxon>Streptophyta</taxon>
        <taxon>Embryophyta</taxon>
        <taxon>Tracheophyta</taxon>
        <taxon>Spermatophyta</taxon>
        <taxon>Magnoliopsida</taxon>
        <taxon>eudicotyledons</taxon>
        <taxon>Gunneridae</taxon>
        <taxon>Pentapetalae</taxon>
        <taxon>rosids</taxon>
        <taxon>fabids</taxon>
        <taxon>Fabales</taxon>
        <taxon>Fabaceae</taxon>
        <taxon>Papilionoideae</taxon>
        <taxon>50 kb inversion clade</taxon>
        <taxon>dalbergioids sensu lato</taxon>
        <taxon>Dalbergieae</taxon>
        <taxon>Pterocarpus clade</taxon>
        <taxon>Arachis</taxon>
    </lineage>
</organism>
<gene>
    <name evidence="1" type="ORF">Ahy_A02g009080</name>
</gene>